<evidence type="ECO:0000256" key="6">
    <source>
        <dbReference type="HAMAP-Rule" id="MF_01974"/>
    </source>
</evidence>
<feature type="binding site" evidence="6">
    <location>
        <position position="105"/>
    </location>
    <ligand>
        <name>a divalent metal cation</name>
        <dbReference type="ChEBI" id="CHEBI:60240"/>
        <label>1</label>
    </ligand>
</feature>
<evidence type="ECO:0000256" key="7">
    <source>
        <dbReference type="RuleBase" id="RU003653"/>
    </source>
</evidence>
<dbReference type="GO" id="GO:0006508">
    <property type="term" value="P:proteolysis"/>
    <property type="evidence" value="ECO:0007669"/>
    <property type="project" value="UniProtKB-KW"/>
</dbReference>
<feature type="binding site" evidence="6">
    <location>
        <position position="77"/>
    </location>
    <ligand>
        <name>substrate</name>
    </ligand>
</feature>
<feature type="binding site" evidence="6">
    <location>
        <position position="232"/>
    </location>
    <ligand>
        <name>a divalent metal cation</name>
        <dbReference type="ChEBI" id="CHEBI:60240"/>
        <label>2</label>
        <note>catalytic</note>
    </ligand>
</feature>
<keyword evidence="2 6" id="KW-0031">Aminopeptidase</keyword>
<evidence type="ECO:0000256" key="2">
    <source>
        <dbReference type="ARBA" id="ARBA00022438"/>
    </source>
</evidence>
<feature type="binding site" evidence="6">
    <location>
        <position position="94"/>
    </location>
    <ligand>
        <name>a divalent metal cation</name>
        <dbReference type="ChEBI" id="CHEBI:60240"/>
        <label>1</label>
    </ligand>
</feature>
<evidence type="ECO:0000313" key="9">
    <source>
        <dbReference type="EMBL" id="PTX55310.1"/>
    </source>
</evidence>
<keyword evidence="5 6" id="KW-0378">Hydrolase</keyword>
<dbReference type="CDD" id="cd01086">
    <property type="entry name" value="MetAP1"/>
    <property type="match status" value="1"/>
</dbReference>
<feature type="binding site" evidence="6">
    <location>
        <position position="168"/>
    </location>
    <ligand>
        <name>a divalent metal cation</name>
        <dbReference type="ChEBI" id="CHEBI:60240"/>
        <label>2</label>
        <note>catalytic</note>
    </ligand>
</feature>
<feature type="binding site" evidence="6">
    <location>
        <position position="105"/>
    </location>
    <ligand>
        <name>a divalent metal cation</name>
        <dbReference type="ChEBI" id="CHEBI:60240"/>
        <label>2</label>
        <note>catalytic</note>
    </ligand>
</feature>
<keyword evidence="4 6" id="KW-0479">Metal-binding</keyword>
<dbReference type="HAMAP" id="MF_01974">
    <property type="entry name" value="MetAP_1"/>
    <property type="match status" value="1"/>
</dbReference>
<dbReference type="GO" id="GO:0070006">
    <property type="term" value="F:metalloaminopeptidase activity"/>
    <property type="evidence" value="ECO:0007669"/>
    <property type="project" value="UniProtKB-UniRule"/>
</dbReference>
<evidence type="ECO:0000256" key="4">
    <source>
        <dbReference type="ARBA" id="ARBA00022723"/>
    </source>
</evidence>
<feature type="binding site" evidence="6">
    <location>
        <position position="201"/>
    </location>
    <ligand>
        <name>a divalent metal cation</name>
        <dbReference type="ChEBI" id="CHEBI:60240"/>
        <label>2</label>
        <note>catalytic</note>
    </ligand>
</feature>
<dbReference type="EMBL" id="QBKR01000019">
    <property type="protein sequence ID" value="PTX55310.1"/>
    <property type="molecule type" value="Genomic_DNA"/>
</dbReference>
<dbReference type="Pfam" id="PF00557">
    <property type="entry name" value="Peptidase_M24"/>
    <property type="match status" value="1"/>
</dbReference>
<dbReference type="GO" id="GO:0046872">
    <property type="term" value="F:metal ion binding"/>
    <property type="evidence" value="ECO:0007669"/>
    <property type="project" value="UniProtKB-UniRule"/>
</dbReference>
<comment type="similarity">
    <text evidence="6">Belongs to the peptidase M24A family. Methionine aminopeptidase type 1 subfamily.</text>
</comment>
<evidence type="ECO:0000256" key="3">
    <source>
        <dbReference type="ARBA" id="ARBA00022670"/>
    </source>
</evidence>
<accession>A0A2T6BGX2</accession>
<dbReference type="Proteomes" id="UP000244240">
    <property type="component" value="Unassembled WGS sequence"/>
</dbReference>
<organism evidence="9 10">
    <name type="scientific">Melghirimyces profundicolus</name>
    <dbReference type="NCBI Taxonomy" id="1242148"/>
    <lineage>
        <taxon>Bacteria</taxon>
        <taxon>Bacillati</taxon>
        <taxon>Bacillota</taxon>
        <taxon>Bacilli</taxon>
        <taxon>Bacillales</taxon>
        <taxon>Thermoactinomycetaceae</taxon>
        <taxon>Melghirimyces</taxon>
    </lineage>
</organism>
<dbReference type="SUPFAM" id="SSF55920">
    <property type="entry name" value="Creatinase/aminopeptidase"/>
    <property type="match status" value="1"/>
</dbReference>
<sequence>MNVWKAGREIEYMRRAGAIVAECHALFAEQIRPGADTRNLDARVEDYIRKSGAIPSFKGHHGFPASICVALNDEICHGFPRKQPLSEGDVVTIDIGAQVEGYHGDSAWTYAVGEVSPDIRHLMEACEKALFLGIEQARPGNRIGDIGHAIQSFAEPLGYGVVREFCGHGVGRELWESPQIPHFGQAGTGPRIQAGMTLAIEPMITLGDWKARMDDDGWTARTADGSICVQYEHTVWVTEDGPVILTEKK</sequence>
<comment type="catalytic activity">
    <reaction evidence="6 7">
        <text>Release of N-terminal amino acids, preferentially methionine, from peptides and arylamides.</text>
        <dbReference type="EC" id="3.4.11.18"/>
    </reaction>
</comment>
<proteinExistence type="inferred from homology"/>
<dbReference type="PANTHER" id="PTHR43330:SF17">
    <property type="entry name" value="METHIONINE AMINOPEPTIDASE"/>
    <property type="match status" value="1"/>
</dbReference>
<dbReference type="Gene3D" id="3.90.230.10">
    <property type="entry name" value="Creatinase/methionine aminopeptidase superfamily"/>
    <property type="match status" value="1"/>
</dbReference>
<evidence type="ECO:0000259" key="8">
    <source>
        <dbReference type="Pfam" id="PF00557"/>
    </source>
</evidence>
<dbReference type="InterPro" id="IPR001714">
    <property type="entry name" value="Pept_M24_MAP"/>
</dbReference>
<keyword evidence="10" id="KW-1185">Reference proteome</keyword>
<dbReference type="PANTHER" id="PTHR43330">
    <property type="entry name" value="METHIONINE AMINOPEPTIDASE"/>
    <property type="match status" value="1"/>
</dbReference>
<dbReference type="InterPro" id="IPR000994">
    <property type="entry name" value="Pept_M24"/>
</dbReference>
<feature type="domain" description="Peptidase M24" evidence="8">
    <location>
        <begin position="11"/>
        <end position="239"/>
    </location>
</feature>
<dbReference type="InterPro" id="IPR036005">
    <property type="entry name" value="Creatinase/aminopeptidase-like"/>
</dbReference>
<dbReference type="GO" id="GO:0005829">
    <property type="term" value="C:cytosol"/>
    <property type="evidence" value="ECO:0007669"/>
    <property type="project" value="TreeGrafter"/>
</dbReference>
<reference evidence="9 10" key="1">
    <citation type="submission" date="2018-04" db="EMBL/GenBank/DDBJ databases">
        <title>Genomic Encyclopedia of Archaeal and Bacterial Type Strains, Phase II (KMG-II): from individual species to whole genera.</title>
        <authorList>
            <person name="Goeker M."/>
        </authorList>
    </citation>
    <scope>NUCLEOTIDE SEQUENCE [LARGE SCALE GENOMIC DNA]</scope>
    <source>
        <strain evidence="9 10">DSM 45787</strain>
    </source>
</reference>
<evidence type="ECO:0000256" key="5">
    <source>
        <dbReference type="ARBA" id="ARBA00022801"/>
    </source>
</evidence>
<dbReference type="PRINTS" id="PR00599">
    <property type="entry name" value="MAPEPTIDASE"/>
</dbReference>
<dbReference type="InterPro" id="IPR002467">
    <property type="entry name" value="Pept_M24A_MAP1"/>
</dbReference>
<dbReference type="EC" id="3.4.11.18" evidence="6 7"/>
<feature type="binding site" evidence="6">
    <location>
        <position position="232"/>
    </location>
    <ligand>
        <name>a divalent metal cation</name>
        <dbReference type="ChEBI" id="CHEBI:60240"/>
        <label>1</label>
    </ligand>
</feature>
<protein>
    <recommendedName>
        <fullName evidence="6 7">Methionine aminopeptidase</fullName>
        <shortName evidence="6">MAP</shortName>
        <shortName evidence="6">MetAP</shortName>
        <ecNumber evidence="6 7">3.4.11.18</ecNumber>
    </recommendedName>
    <alternativeName>
        <fullName evidence="6">Peptidase M</fullName>
    </alternativeName>
</protein>
<comment type="caution">
    <text evidence="9">The sequence shown here is derived from an EMBL/GenBank/DDBJ whole genome shotgun (WGS) entry which is preliminary data.</text>
</comment>
<dbReference type="RefSeq" id="WP_108024957.1">
    <property type="nucleotide sequence ID" value="NZ_QBKR01000019.1"/>
</dbReference>
<keyword evidence="3 6" id="KW-0645">Protease</keyword>
<comment type="cofactor">
    <cofactor evidence="6">
        <name>Co(2+)</name>
        <dbReference type="ChEBI" id="CHEBI:48828"/>
    </cofactor>
    <cofactor evidence="6">
        <name>Zn(2+)</name>
        <dbReference type="ChEBI" id="CHEBI:29105"/>
    </cofactor>
    <cofactor evidence="6">
        <name>Mn(2+)</name>
        <dbReference type="ChEBI" id="CHEBI:29035"/>
    </cofactor>
    <cofactor evidence="6">
        <name>Fe(2+)</name>
        <dbReference type="ChEBI" id="CHEBI:29033"/>
    </cofactor>
    <text evidence="6">Binds 2 divalent metal cations per subunit. Has a high-affinity and a low affinity metal-binding site. The true nature of the physiological cofactor is under debate. The enzyme is active with cobalt, zinc, manganese or divalent iron ions. Most likely, methionine aminopeptidases function as mononuclear Fe(2+)-metalloproteases under physiological conditions, and the catalytically relevant metal-binding site has been assigned to the histidine-containing high-affinity site.</text>
</comment>
<dbReference type="OrthoDB" id="9802055at2"/>
<dbReference type="AlphaFoldDB" id="A0A2T6BGX2"/>
<evidence type="ECO:0000256" key="1">
    <source>
        <dbReference type="ARBA" id="ARBA00002521"/>
    </source>
</evidence>
<comment type="function">
    <text evidence="1 6">Removes the N-terminal methionine from nascent proteins. The N-terminal methionine is often cleaved when the second residue in the primary sequence is small and uncharged (Met-Ala-, Cys, Gly, Pro, Ser, Thr, or Val). Requires deformylation of the N(alpha)-formylated initiator methionine before it can be hydrolyzed.</text>
</comment>
<evidence type="ECO:0000313" key="10">
    <source>
        <dbReference type="Proteomes" id="UP000244240"/>
    </source>
</evidence>
<dbReference type="NCBIfam" id="TIGR00500">
    <property type="entry name" value="met_pdase_I"/>
    <property type="match status" value="1"/>
</dbReference>
<gene>
    <name evidence="6" type="primary">map</name>
    <name evidence="9" type="ORF">C8P63_11917</name>
</gene>
<dbReference type="GO" id="GO:0004239">
    <property type="term" value="F:initiator methionyl aminopeptidase activity"/>
    <property type="evidence" value="ECO:0007669"/>
    <property type="project" value="UniProtKB-UniRule"/>
</dbReference>
<name>A0A2T6BGX2_9BACL</name>
<comment type="subunit">
    <text evidence="6">Monomer.</text>
</comment>
<comment type="caution">
    <text evidence="6">Lacks conserved residue(s) required for the propagation of feature annotation.</text>
</comment>